<protein>
    <submittedName>
        <fullName evidence="1">Uncharacterized protein</fullName>
    </submittedName>
</protein>
<keyword evidence="2" id="KW-1185">Reference proteome</keyword>
<accession>A0A2P5EYA6</accession>
<name>A0A2P5EYA6_TREOI</name>
<evidence type="ECO:0000313" key="2">
    <source>
        <dbReference type="Proteomes" id="UP000237000"/>
    </source>
</evidence>
<dbReference type="EMBL" id="JXTC01000083">
    <property type="protein sequence ID" value="PON90508.1"/>
    <property type="molecule type" value="Genomic_DNA"/>
</dbReference>
<organism evidence="1 2">
    <name type="scientific">Trema orientale</name>
    <name type="common">Charcoal tree</name>
    <name type="synonym">Celtis orientalis</name>
    <dbReference type="NCBI Taxonomy" id="63057"/>
    <lineage>
        <taxon>Eukaryota</taxon>
        <taxon>Viridiplantae</taxon>
        <taxon>Streptophyta</taxon>
        <taxon>Embryophyta</taxon>
        <taxon>Tracheophyta</taxon>
        <taxon>Spermatophyta</taxon>
        <taxon>Magnoliopsida</taxon>
        <taxon>eudicotyledons</taxon>
        <taxon>Gunneridae</taxon>
        <taxon>Pentapetalae</taxon>
        <taxon>rosids</taxon>
        <taxon>fabids</taxon>
        <taxon>Rosales</taxon>
        <taxon>Cannabaceae</taxon>
        <taxon>Trema</taxon>
    </lineage>
</organism>
<evidence type="ECO:0000313" key="1">
    <source>
        <dbReference type="EMBL" id="PON90508.1"/>
    </source>
</evidence>
<comment type="caution">
    <text evidence="1">The sequence shown here is derived from an EMBL/GenBank/DDBJ whole genome shotgun (WGS) entry which is preliminary data.</text>
</comment>
<dbReference type="AlphaFoldDB" id="A0A2P5EYA6"/>
<dbReference type="Proteomes" id="UP000237000">
    <property type="component" value="Unassembled WGS sequence"/>
</dbReference>
<proteinExistence type="predicted"/>
<reference evidence="2" key="1">
    <citation type="submission" date="2016-06" db="EMBL/GenBank/DDBJ databases">
        <title>Parallel loss of symbiosis genes in relatives of nitrogen-fixing non-legume Parasponia.</title>
        <authorList>
            <person name="Van Velzen R."/>
            <person name="Holmer R."/>
            <person name="Bu F."/>
            <person name="Rutten L."/>
            <person name="Van Zeijl A."/>
            <person name="Liu W."/>
            <person name="Santuari L."/>
            <person name="Cao Q."/>
            <person name="Sharma T."/>
            <person name="Shen D."/>
            <person name="Roswanjaya Y."/>
            <person name="Wardhani T."/>
            <person name="Kalhor M.S."/>
            <person name="Jansen J."/>
            <person name="Van den Hoogen J."/>
            <person name="Gungor B."/>
            <person name="Hartog M."/>
            <person name="Hontelez J."/>
            <person name="Verver J."/>
            <person name="Yang W.-C."/>
            <person name="Schijlen E."/>
            <person name="Repin R."/>
            <person name="Schilthuizen M."/>
            <person name="Schranz E."/>
            <person name="Heidstra R."/>
            <person name="Miyata K."/>
            <person name="Fedorova E."/>
            <person name="Kohlen W."/>
            <person name="Bisseling T."/>
            <person name="Smit S."/>
            <person name="Geurts R."/>
        </authorList>
    </citation>
    <scope>NUCLEOTIDE SEQUENCE [LARGE SCALE GENOMIC DNA]</scope>
    <source>
        <strain evidence="2">cv. RG33-2</strain>
    </source>
</reference>
<sequence>MAITHLSSQFNFLQHRDILTVFVMDFRLSLWILYSKLKVDKGYSYWQYQYELYMCLISGRNALFETIMSPLWTSHSRCRGLALRFCVITHPNEDDG</sequence>
<dbReference type="InParanoid" id="A0A2P5EYA6"/>
<gene>
    <name evidence="1" type="ORF">TorRG33x02_137930</name>
</gene>
<dbReference type="OrthoDB" id="10287100at2759"/>